<gene>
    <name evidence="2" type="ORF">PTSG_10980</name>
</gene>
<dbReference type="InterPro" id="IPR017920">
    <property type="entry name" value="COMM"/>
</dbReference>
<dbReference type="Pfam" id="PF07258">
    <property type="entry name" value="COMM_domain"/>
    <property type="match status" value="1"/>
</dbReference>
<evidence type="ECO:0000259" key="1">
    <source>
        <dbReference type="PROSITE" id="PS51269"/>
    </source>
</evidence>
<keyword evidence="3" id="KW-1185">Reference proteome</keyword>
<dbReference type="PROSITE" id="PS51269">
    <property type="entry name" value="COMM"/>
    <property type="match status" value="1"/>
</dbReference>
<dbReference type="EMBL" id="GL832994">
    <property type="protein sequence ID" value="EGD81037.1"/>
    <property type="molecule type" value="Genomic_DNA"/>
</dbReference>
<sequence length="202" mass="21345">MLADVPPGFAGAVTHLCGLEQETIAILAHESINHLTHEVESPLDFNALTQKANGVESVAQDIDRITAVVRALVLIYKEAAIARVEIDNFGPALRAVSGTSWTSAAIKALKAVWKERAAEAAKALSVTNALSIGKVVDVDWKLAVTTSSRASEAISRVYATLQLTIARPSGDRQLVCFDVSPAQLKDTIKAVGDISAAMDTAV</sequence>
<proteinExistence type="predicted"/>
<protein>
    <recommendedName>
        <fullName evidence="1">COMM domain-containing protein</fullName>
    </recommendedName>
</protein>
<dbReference type="Proteomes" id="UP000007799">
    <property type="component" value="Unassembled WGS sequence"/>
</dbReference>
<dbReference type="GeneID" id="16068435"/>
<dbReference type="OrthoDB" id="10251827at2759"/>
<feature type="domain" description="COMM" evidence="1">
    <location>
        <begin position="134"/>
        <end position="202"/>
    </location>
</feature>
<accession>F2USC8</accession>
<evidence type="ECO:0000313" key="2">
    <source>
        <dbReference type="EMBL" id="EGD81037.1"/>
    </source>
</evidence>
<name>F2USC8_SALR5</name>
<dbReference type="STRING" id="946362.F2USC8"/>
<evidence type="ECO:0000313" key="3">
    <source>
        <dbReference type="Proteomes" id="UP000007799"/>
    </source>
</evidence>
<dbReference type="InParanoid" id="F2USC8"/>
<reference evidence="2" key="1">
    <citation type="submission" date="2009-08" db="EMBL/GenBank/DDBJ databases">
        <title>Annotation of Salpingoeca rosetta.</title>
        <authorList>
            <consortium name="The Broad Institute Genome Sequencing Platform"/>
            <person name="Russ C."/>
            <person name="Cuomo C."/>
            <person name="Burger G."/>
            <person name="Gray M.W."/>
            <person name="Holland P.W.H."/>
            <person name="King N."/>
            <person name="Lang F.B.F."/>
            <person name="Roger A.J."/>
            <person name="Ruiz-Trillo I."/>
            <person name="Young S.K."/>
            <person name="Zeng Q."/>
            <person name="Gargeya S."/>
            <person name="Alvarado L."/>
            <person name="Berlin A."/>
            <person name="Chapman S.B."/>
            <person name="Chen Z."/>
            <person name="Freedman E."/>
            <person name="Gellesch M."/>
            <person name="Goldberg J."/>
            <person name="Griggs A."/>
            <person name="Gujja S."/>
            <person name="Heilman E."/>
            <person name="Heiman D."/>
            <person name="Howarth C."/>
            <person name="Mehta T."/>
            <person name="Neiman D."/>
            <person name="Pearson M."/>
            <person name="Roberts A."/>
            <person name="Saif S."/>
            <person name="Shea T."/>
            <person name="Shenoy N."/>
            <person name="Sisk P."/>
            <person name="Stolte C."/>
            <person name="Sykes S."/>
            <person name="White J."/>
            <person name="Yandava C."/>
            <person name="Haas B."/>
            <person name="Nusbaum C."/>
            <person name="Birren B."/>
        </authorList>
    </citation>
    <scope>NUCLEOTIDE SEQUENCE [LARGE SCALE GENOMIC DNA]</scope>
    <source>
        <strain evidence="2">ATCC 50818</strain>
    </source>
</reference>
<dbReference type="RefSeq" id="XP_004987907.1">
    <property type="nucleotide sequence ID" value="XM_004987850.1"/>
</dbReference>
<organism evidence="3">
    <name type="scientific">Salpingoeca rosetta (strain ATCC 50818 / BSB-021)</name>
    <dbReference type="NCBI Taxonomy" id="946362"/>
    <lineage>
        <taxon>Eukaryota</taxon>
        <taxon>Choanoflagellata</taxon>
        <taxon>Craspedida</taxon>
        <taxon>Salpingoecidae</taxon>
        <taxon>Salpingoeca</taxon>
    </lineage>
</organism>
<dbReference type="KEGG" id="sre:PTSG_10980"/>
<dbReference type="AlphaFoldDB" id="F2USC8"/>